<dbReference type="SUPFAM" id="SSF52200">
    <property type="entry name" value="Toll/Interleukin receptor TIR domain"/>
    <property type="match status" value="1"/>
</dbReference>
<accession>A0ABW1PY22</accession>
<keyword evidence="2" id="KW-0675">Receptor</keyword>
<evidence type="ECO:0000313" key="2">
    <source>
        <dbReference type="EMBL" id="MFC6121025.1"/>
    </source>
</evidence>
<dbReference type="Gene3D" id="3.40.50.10140">
    <property type="entry name" value="Toll/interleukin-1 receptor homology (TIR) domain"/>
    <property type="match status" value="1"/>
</dbReference>
<organism evidence="2 3">
    <name type="scientific">Citrobacter bitternis</name>
    <dbReference type="NCBI Taxonomy" id="1585982"/>
    <lineage>
        <taxon>Bacteria</taxon>
        <taxon>Pseudomonadati</taxon>
        <taxon>Pseudomonadota</taxon>
        <taxon>Gammaproteobacteria</taxon>
        <taxon>Enterobacterales</taxon>
        <taxon>Enterobacteriaceae</taxon>
        <taxon>Citrobacter</taxon>
    </lineage>
</organism>
<reference evidence="3" key="1">
    <citation type="journal article" date="2019" name="Int. J. Syst. Evol. Microbiol.">
        <title>The Global Catalogue of Microorganisms (GCM) 10K type strain sequencing project: providing services to taxonomists for standard genome sequencing and annotation.</title>
        <authorList>
            <consortium name="The Broad Institute Genomics Platform"/>
            <consortium name="The Broad Institute Genome Sequencing Center for Infectious Disease"/>
            <person name="Wu L."/>
            <person name="Ma J."/>
        </authorList>
    </citation>
    <scope>NUCLEOTIDE SEQUENCE [LARGE SCALE GENOMIC DNA]</scope>
    <source>
        <strain evidence="3">JCM30009</strain>
    </source>
</reference>
<protein>
    <submittedName>
        <fullName evidence="2">Toll/interleukin-1 receptor domain-containing protein</fullName>
    </submittedName>
</protein>
<evidence type="ECO:0000259" key="1">
    <source>
        <dbReference type="PROSITE" id="PS50104"/>
    </source>
</evidence>
<name>A0ABW1PY22_9ENTR</name>
<sequence>MIKVFISHQHSDSALARDIEQRLKNTHRIDCYLDLIDTNISDGEDLARYIKDRLSSCTQLLAVISERTRESWWVPWEIGVASEKDYPLATYAGGSIIPPEFLKKWPYLRNQQELDYYAEVSKNTAQVLQERRKVSQESYSRKNSTHDFYNQLRRKLGQ</sequence>
<evidence type="ECO:0000313" key="3">
    <source>
        <dbReference type="Proteomes" id="UP001596169"/>
    </source>
</evidence>
<dbReference type="PROSITE" id="PS50104">
    <property type="entry name" value="TIR"/>
    <property type="match status" value="1"/>
</dbReference>
<dbReference type="Proteomes" id="UP001596169">
    <property type="component" value="Unassembled WGS sequence"/>
</dbReference>
<comment type="caution">
    <text evidence="2">The sequence shown here is derived from an EMBL/GenBank/DDBJ whole genome shotgun (WGS) entry which is preliminary data.</text>
</comment>
<keyword evidence="3" id="KW-1185">Reference proteome</keyword>
<feature type="domain" description="TIR" evidence="1">
    <location>
        <begin position="1"/>
        <end position="138"/>
    </location>
</feature>
<dbReference type="Pfam" id="PF13676">
    <property type="entry name" value="TIR_2"/>
    <property type="match status" value="1"/>
</dbReference>
<proteinExistence type="predicted"/>
<dbReference type="InterPro" id="IPR035897">
    <property type="entry name" value="Toll_tir_struct_dom_sf"/>
</dbReference>
<gene>
    <name evidence="2" type="ORF">ACFPZP_08105</name>
</gene>
<dbReference type="RefSeq" id="WP_108701474.1">
    <property type="nucleotide sequence ID" value="NZ_JBHSRG010000004.1"/>
</dbReference>
<dbReference type="EMBL" id="JBHSRG010000004">
    <property type="protein sequence ID" value="MFC6121025.1"/>
    <property type="molecule type" value="Genomic_DNA"/>
</dbReference>
<dbReference type="InterPro" id="IPR000157">
    <property type="entry name" value="TIR_dom"/>
</dbReference>